<feature type="transmembrane region" description="Helical" evidence="1">
    <location>
        <begin position="43"/>
        <end position="60"/>
    </location>
</feature>
<keyword evidence="1" id="KW-0472">Membrane</keyword>
<evidence type="ECO:0000313" key="2">
    <source>
        <dbReference type="EMBL" id="TDE45931.1"/>
    </source>
</evidence>
<keyword evidence="1" id="KW-0812">Transmembrane</keyword>
<dbReference type="RefSeq" id="WP_131915282.1">
    <property type="nucleotide sequence ID" value="NZ_SMLG01000002.1"/>
</dbReference>
<organism evidence="2 3">
    <name type="scientific">Flavobacterium rhamnosiphilum</name>
    <dbReference type="NCBI Taxonomy" id="2541724"/>
    <lineage>
        <taxon>Bacteria</taxon>
        <taxon>Pseudomonadati</taxon>
        <taxon>Bacteroidota</taxon>
        <taxon>Flavobacteriia</taxon>
        <taxon>Flavobacteriales</taxon>
        <taxon>Flavobacteriaceae</taxon>
        <taxon>Flavobacterium</taxon>
    </lineage>
</organism>
<keyword evidence="3" id="KW-1185">Reference proteome</keyword>
<feature type="transmembrane region" description="Helical" evidence="1">
    <location>
        <begin position="12"/>
        <end position="31"/>
    </location>
</feature>
<proteinExistence type="predicted"/>
<name>A0A4R5FAR0_9FLAO</name>
<comment type="caution">
    <text evidence="2">The sequence shown here is derived from an EMBL/GenBank/DDBJ whole genome shotgun (WGS) entry which is preliminary data.</text>
</comment>
<accession>A0A4R5FAR0</accession>
<dbReference type="EMBL" id="SMLG01000002">
    <property type="protein sequence ID" value="TDE45931.1"/>
    <property type="molecule type" value="Genomic_DNA"/>
</dbReference>
<reference evidence="2 3" key="1">
    <citation type="submission" date="2019-03" db="EMBL/GenBank/DDBJ databases">
        <title>Novel species of Flavobacterium.</title>
        <authorList>
            <person name="Liu Q."/>
            <person name="Xin Y.-H."/>
        </authorList>
    </citation>
    <scope>NUCLEOTIDE SEQUENCE [LARGE SCALE GENOMIC DNA]</scope>
    <source>
        <strain evidence="2 3">LB3P52</strain>
    </source>
</reference>
<evidence type="ECO:0000256" key="1">
    <source>
        <dbReference type="SAM" id="Phobius"/>
    </source>
</evidence>
<dbReference type="Proteomes" id="UP000294814">
    <property type="component" value="Unassembled WGS sequence"/>
</dbReference>
<keyword evidence="1" id="KW-1133">Transmembrane helix</keyword>
<dbReference type="OrthoDB" id="1366754at2"/>
<feature type="transmembrane region" description="Helical" evidence="1">
    <location>
        <begin position="72"/>
        <end position="92"/>
    </location>
</feature>
<evidence type="ECO:0000313" key="3">
    <source>
        <dbReference type="Proteomes" id="UP000294814"/>
    </source>
</evidence>
<gene>
    <name evidence="2" type="ORF">E0I26_04385</name>
</gene>
<protein>
    <submittedName>
        <fullName evidence="2">Uncharacterized protein</fullName>
    </submittedName>
</protein>
<dbReference type="AlphaFoldDB" id="A0A4R5FAR0"/>
<sequence length="127" mass="14905">MDEFFCKTRLFWAITRIIFSILTLIDIFAKIGDNYRYTAIESIYNFLFFIYAVLLFIIGINEIREKETNTSLLFITGITSMIFSVLIVALTMNHLKSGYFLLLFLNFAWMILVGLKDILGNHFYVEE</sequence>
<feature type="transmembrane region" description="Helical" evidence="1">
    <location>
        <begin position="98"/>
        <end position="115"/>
    </location>
</feature>